<keyword evidence="5 7" id="KW-1133">Transmembrane helix</keyword>
<dbReference type="GO" id="GO:0016020">
    <property type="term" value="C:membrane"/>
    <property type="evidence" value="ECO:0007669"/>
    <property type="project" value="UniProtKB-SubCell"/>
</dbReference>
<evidence type="ECO:0000256" key="2">
    <source>
        <dbReference type="ARBA" id="ARBA00022448"/>
    </source>
</evidence>
<sequence length="305" mass="34333">MEHFIIVEKILLNIGIILLGYLFKRLKIIPDNAGDVLSKIVLYITLPATILIVFSEHTINLHLLILPIISILLGLLTFLLGYFIVKKVKLDDKDKWTLLVSICGYNIGLFALPFIQQVYGSKGVMTISMFDIGNSFIVFGLAYAVAFLGSDKENFNLKEVIRKIIFFFPLDIYLLSLLMNFLNIKLGEIVKDFIYQLSISNSFLALFTIGYFLDFNLNKDELKALGIGMFVKFLPGIILFLLLAFLFDTSQLIVKIIAIGSILPTPMVAVLYSNERGLNPKLASVFITMSIVIGVILMSIVMLKW</sequence>
<dbReference type="Pfam" id="PF03547">
    <property type="entry name" value="Mem_trans"/>
    <property type="match status" value="1"/>
</dbReference>
<reference evidence="9" key="1">
    <citation type="submission" date="2016-11" db="EMBL/GenBank/DDBJ databases">
        <authorList>
            <person name="Varghese N."/>
            <person name="Submissions S."/>
        </authorList>
    </citation>
    <scope>NUCLEOTIDE SEQUENCE [LARGE SCALE GENOMIC DNA]</scope>
    <source>
        <strain evidence="9">DSM 18761</strain>
    </source>
</reference>
<evidence type="ECO:0000313" key="8">
    <source>
        <dbReference type="EMBL" id="SHE80351.1"/>
    </source>
</evidence>
<keyword evidence="3" id="KW-1003">Cell membrane</keyword>
<keyword evidence="4 7" id="KW-0812">Transmembrane</keyword>
<gene>
    <name evidence="8" type="ORF">SAMN02745195_01156</name>
</gene>
<evidence type="ECO:0000256" key="4">
    <source>
        <dbReference type="ARBA" id="ARBA00022692"/>
    </source>
</evidence>
<dbReference type="Proteomes" id="UP000184127">
    <property type="component" value="Unassembled WGS sequence"/>
</dbReference>
<feature type="transmembrane region" description="Helical" evidence="7">
    <location>
        <begin position="6"/>
        <end position="24"/>
    </location>
</feature>
<evidence type="ECO:0000313" key="9">
    <source>
        <dbReference type="Proteomes" id="UP000184127"/>
    </source>
</evidence>
<feature type="transmembrane region" description="Helical" evidence="7">
    <location>
        <begin position="225"/>
        <end position="246"/>
    </location>
</feature>
<dbReference type="PANTHER" id="PTHR36838:SF3">
    <property type="entry name" value="TRANSPORTER AUXIN EFFLUX CARRIER EC FAMILY"/>
    <property type="match status" value="1"/>
</dbReference>
<comment type="subcellular location">
    <subcellularLocation>
        <location evidence="1">Membrane</location>
        <topology evidence="1">Multi-pass membrane protein</topology>
    </subcellularLocation>
</comment>
<evidence type="ECO:0008006" key="10">
    <source>
        <dbReference type="Google" id="ProtNLM"/>
    </source>
</evidence>
<accession>A0A1M4WGC9</accession>
<feature type="transmembrane region" description="Helical" evidence="7">
    <location>
        <begin position="160"/>
        <end position="181"/>
    </location>
</feature>
<evidence type="ECO:0000256" key="1">
    <source>
        <dbReference type="ARBA" id="ARBA00004141"/>
    </source>
</evidence>
<name>A0A1M4WGC9_9THEO</name>
<dbReference type="EMBL" id="FQUR01000010">
    <property type="protein sequence ID" value="SHE80351.1"/>
    <property type="molecule type" value="Genomic_DNA"/>
</dbReference>
<feature type="transmembrane region" description="Helical" evidence="7">
    <location>
        <begin position="127"/>
        <end position="148"/>
    </location>
</feature>
<feature type="transmembrane region" description="Helical" evidence="7">
    <location>
        <begin position="284"/>
        <end position="303"/>
    </location>
</feature>
<feature type="transmembrane region" description="Helical" evidence="7">
    <location>
        <begin position="36"/>
        <end position="55"/>
    </location>
</feature>
<dbReference type="AlphaFoldDB" id="A0A1M4WGC9"/>
<keyword evidence="6 7" id="KW-0472">Membrane</keyword>
<feature type="transmembrane region" description="Helical" evidence="7">
    <location>
        <begin position="96"/>
        <end position="115"/>
    </location>
</feature>
<proteinExistence type="predicted"/>
<evidence type="ECO:0000256" key="3">
    <source>
        <dbReference type="ARBA" id="ARBA00022475"/>
    </source>
</evidence>
<feature type="transmembrane region" description="Helical" evidence="7">
    <location>
        <begin position="252"/>
        <end position="272"/>
    </location>
</feature>
<evidence type="ECO:0000256" key="6">
    <source>
        <dbReference type="ARBA" id="ARBA00023136"/>
    </source>
</evidence>
<feature type="transmembrane region" description="Helical" evidence="7">
    <location>
        <begin position="193"/>
        <end position="213"/>
    </location>
</feature>
<dbReference type="GO" id="GO:0055085">
    <property type="term" value="P:transmembrane transport"/>
    <property type="evidence" value="ECO:0007669"/>
    <property type="project" value="InterPro"/>
</dbReference>
<dbReference type="InterPro" id="IPR004776">
    <property type="entry name" value="Mem_transp_PIN-like"/>
</dbReference>
<keyword evidence="9" id="KW-1185">Reference proteome</keyword>
<feature type="transmembrane region" description="Helical" evidence="7">
    <location>
        <begin position="61"/>
        <end position="84"/>
    </location>
</feature>
<dbReference type="PANTHER" id="PTHR36838">
    <property type="entry name" value="AUXIN EFFLUX CARRIER FAMILY PROTEIN"/>
    <property type="match status" value="1"/>
</dbReference>
<protein>
    <recommendedName>
        <fullName evidence="10">Transporter</fullName>
    </recommendedName>
</protein>
<dbReference type="RefSeq" id="WP_072968232.1">
    <property type="nucleotide sequence ID" value="NZ_FQUR01000010.1"/>
</dbReference>
<evidence type="ECO:0000256" key="7">
    <source>
        <dbReference type="SAM" id="Phobius"/>
    </source>
</evidence>
<keyword evidence="2" id="KW-0813">Transport</keyword>
<evidence type="ECO:0000256" key="5">
    <source>
        <dbReference type="ARBA" id="ARBA00022989"/>
    </source>
</evidence>
<organism evidence="8 9">
    <name type="scientific">Thermoanaerobacter uzonensis DSM 18761</name>
    <dbReference type="NCBI Taxonomy" id="1123369"/>
    <lineage>
        <taxon>Bacteria</taxon>
        <taxon>Bacillati</taxon>
        <taxon>Bacillota</taxon>
        <taxon>Clostridia</taxon>
        <taxon>Thermoanaerobacterales</taxon>
        <taxon>Thermoanaerobacteraceae</taxon>
        <taxon>Thermoanaerobacter</taxon>
    </lineage>
</organism>